<dbReference type="InterPro" id="IPR002909">
    <property type="entry name" value="IPT_dom"/>
</dbReference>
<keyword evidence="5" id="KW-1185">Reference proteome</keyword>
<name>A0ABR8JVL1_9BACT</name>
<feature type="domain" description="IPT/TIG" evidence="3">
    <location>
        <begin position="1597"/>
        <end position="1674"/>
    </location>
</feature>
<feature type="domain" description="IPT/TIG" evidence="3">
    <location>
        <begin position="493"/>
        <end position="569"/>
    </location>
</feature>
<dbReference type="InterPro" id="IPR014756">
    <property type="entry name" value="Ig_E-set"/>
</dbReference>
<protein>
    <submittedName>
        <fullName evidence="4">VCBS repeat-containing protein</fullName>
    </submittedName>
</protein>
<dbReference type="SMART" id="SM00429">
    <property type="entry name" value="IPT"/>
    <property type="match status" value="3"/>
</dbReference>
<evidence type="ECO:0000259" key="3">
    <source>
        <dbReference type="SMART" id="SM00429"/>
    </source>
</evidence>
<feature type="signal peptide" evidence="2">
    <location>
        <begin position="1"/>
        <end position="28"/>
    </location>
</feature>
<gene>
    <name evidence="4" type="ORF">IC234_13485</name>
</gene>
<dbReference type="CDD" id="cd00102">
    <property type="entry name" value="IPT"/>
    <property type="match status" value="1"/>
</dbReference>
<dbReference type="SUPFAM" id="SSF81296">
    <property type="entry name" value="E set domains"/>
    <property type="match status" value="4"/>
</dbReference>
<dbReference type="SUPFAM" id="SSF69318">
    <property type="entry name" value="Integrin alpha N-terminal domain"/>
    <property type="match status" value="7"/>
</dbReference>
<evidence type="ECO:0000256" key="1">
    <source>
        <dbReference type="ARBA" id="ARBA00022729"/>
    </source>
</evidence>
<dbReference type="Pfam" id="PF13517">
    <property type="entry name" value="FG-GAP_3"/>
    <property type="match status" value="15"/>
</dbReference>
<dbReference type="Pfam" id="PF01833">
    <property type="entry name" value="TIG"/>
    <property type="match status" value="3"/>
</dbReference>
<dbReference type="Proteomes" id="UP000606003">
    <property type="component" value="Unassembled WGS sequence"/>
</dbReference>
<dbReference type="Gene3D" id="2.30.30.100">
    <property type="match status" value="2"/>
</dbReference>
<dbReference type="PANTHER" id="PTHR46580">
    <property type="entry name" value="SENSOR KINASE-RELATED"/>
    <property type="match status" value="1"/>
</dbReference>
<keyword evidence="1 2" id="KW-0732">Signal</keyword>
<dbReference type="InterPro" id="IPR013517">
    <property type="entry name" value="FG-GAP"/>
</dbReference>
<dbReference type="Pfam" id="PF18962">
    <property type="entry name" value="Por_Secre_tail"/>
    <property type="match status" value="1"/>
</dbReference>
<reference evidence="4 5" key="1">
    <citation type="submission" date="2020-09" db="EMBL/GenBank/DDBJ databases">
        <authorList>
            <person name="Kim M.K."/>
        </authorList>
    </citation>
    <scope>NUCLEOTIDE SEQUENCE [LARGE SCALE GENOMIC DNA]</scope>
    <source>
        <strain evidence="4 5">BT189</strain>
    </source>
</reference>
<dbReference type="InterPro" id="IPR013783">
    <property type="entry name" value="Ig-like_fold"/>
</dbReference>
<dbReference type="Gene3D" id="2.130.10.130">
    <property type="entry name" value="Integrin alpha, N-terminal"/>
    <property type="match status" value="6"/>
</dbReference>
<accession>A0ABR8JVL1</accession>
<dbReference type="InterPro" id="IPR032812">
    <property type="entry name" value="SbsA_Ig"/>
</dbReference>
<feature type="domain" description="IPT/TIG" evidence="3">
    <location>
        <begin position="1050"/>
        <end position="1129"/>
    </location>
</feature>
<evidence type="ECO:0000313" key="5">
    <source>
        <dbReference type="Proteomes" id="UP000606003"/>
    </source>
</evidence>
<dbReference type="NCBIfam" id="TIGR04183">
    <property type="entry name" value="Por_Secre_tail"/>
    <property type="match status" value="1"/>
</dbReference>
<evidence type="ECO:0000313" key="4">
    <source>
        <dbReference type="EMBL" id="MBD2723140.1"/>
    </source>
</evidence>
<dbReference type="InterPro" id="IPR026444">
    <property type="entry name" value="Secre_tail"/>
</dbReference>
<dbReference type="RefSeq" id="WP_190925463.1">
    <property type="nucleotide sequence ID" value="NZ_JACXAC010000004.1"/>
</dbReference>
<dbReference type="Pfam" id="PF13205">
    <property type="entry name" value="Big_5"/>
    <property type="match status" value="3"/>
</dbReference>
<evidence type="ECO:0000256" key="2">
    <source>
        <dbReference type="SAM" id="SignalP"/>
    </source>
</evidence>
<dbReference type="EMBL" id="JACXAC010000004">
    <property type="protein sequence ID" value="MBD2723140.1"/>
    <property type="molecule type" value="Genomic_DNA"/>
</dbReference>
<sequence>MPQRFTHLSRLALGFFLFLGTGQLPALAQAPTVTVLQPARQAVAAPRSGPVTVSFSQPISAASAPNLKVYGSQLRGKRPGTVSGGGTSILSFAPTQPFAAGERVSVTVPNTLTSGAGTGAAKQVYQFTAATGGPGKGFFLDTTEVTYTNSRDMLLGDIDNDGDLDLLSNIGLFGMYSFLNNGQGAFTPNFNTVVGNTPSGAVLADVNQDGFLDLLAGDADNATVAIALNNGDGHFGVANLAGQLLNVGNRPVSVAAGDVDGDGDLDFASANYNSNTVSVGLNGGQGVFTGVVTVAVGSQPTSVQLADIDNDGDLDIITSNSGSNTVSVRVNNGSGSFSGSTSVAVGTAPSDLALADIDGDGDLDLITTNATAGTLSVRFNSGGAFVGSTALALPTGSTPNAVSTGDVDADGDMDLAVAQGTGGQVITFINNGAGSFALQFGALELKSQQGTPYSLGVTLGDVDGDLDLDVITAAGPSNRVIMGRDGLAPPVSAPTLTAFSPAAGPVGTSVRIAGTALSSTSAVRFNGATAAFVVNSNQQVTATVPAGASTGVISVTTVGGAATSSQTFVVTAGPVPAVLVASTTPARNALGVSRTAAVQATFASPISTLSANEMRVFGSQRRGRQLGTVSGAGTATLSLTPSPAFAPGERVSLLLPATLTGTSGGSVQPQVVEFRAATGGTGEGVYSTVTGSTAMGSTAGSLHAVDLDNDGNLDVVGTISTGSSTFGLMVRLNNGTGTFTTGAGLPTLAGSVQSEPLPADVDGDGDLDLLVAEIVTGTTTTVRVDVLLNDGRGQFSLGASLSANNISGPMRVGDLDADGDLDLAYLEYSQYLRVALNNGGGIFSLFGSPLDLNNPSQLRLGDLDNDGDLDVVSTSYSGGLHAALNNGQGQFTLLPRMSLGTTYGANMDLADLNGDGRLDVVTTTNVFNSNPVPVLFWAGLGNGQFTSAVAATTVPSDPTGLNLVDVNGDGNLDLVSFSGSGGGTALPKISVRLGNGTGLLQLPIDYSVSTAGTAIYNGELADFDGDGDLDVLYPAGGNAIELRLNQGRPAPTITAFSPTRGAAGTRVIITGTSFSSTRGVAFNGTPASSVMVLSDTQSTAVVPAGATSGPITLTTPGGVATSAGSFTITAPLPISSLSPARNANSAARNGNITLSLGQGASTANLVVRSNLWQGRRAGTASGAGTSTLGFDPALDYAPGERVQVTIPVPAGAGSTPPQVYDFTAATGGPGQGNLRWGGYANYTGYLSSAVGDFDEDGAVDIITQESFQNRLRILFNDGQGQFGARTQTVSTSLVRAIRVADINGDSHLDLVTAEFLAYRSGREINRVWWRAGTGTGSFGTAQPVHVVNGTVLDLAVGDLNADGTSDLAALIQTADSVMVTLNAGNGTFQRRADVAAVRGSGTLRLADLDNDGNLDLLTGGTQLTSAQVGRSMGTGTGDFVPVAALTFAEPVIAFETGDLDGDGIIDLVASTATSYSQGNVRLRKGDGLGNFGAPTAVGPNGYFGALRVGDFDADGDLDLATGQTVYYTGANILLNNGTGTFAAPLTLAPSTVPRDMTVADFNLDGSLDIIVGGDSLIAANGSNYKSGLYSYFNRPLQPTIAGFTPTNGPVGTVITLTGTSLGSVTTVTIGGVSVPFTIVSATQITITTTAATATGPIVVAGLAGTATGATFTVPVPAISSFTPASGAVQRVVTVAGQYFGGTTAVRFNGLLAPGFAVQGGTQLTVPVPAGATSGAISITTPSGTATSSTAFVMVPNPVQLASLPARHAIAAAPSAALALTYSQPIDQASGASKLVLTSNLRGKCSGAVSGGTPLTYRPTAALLPGEELTLSVLPGLLDQNGNTVLGNTARVLTFRAATGGTGRGALVADAPITPPSQTRRYLAADFTGDNAVDLLTISNPSSGNNYGTLYRNNGQGGFTTQLAFGSGEFNYLGQADLDEDGDLDIVGTNRFNGSPGIVQPLINDGQGNFQAPAALASSTWYNPVGYDLGDITGDGHIDLILRDDSGLRVYPGTGRGGFAAPLPAIATGSTPLDGLRLADLDNDGDLDALTYGYVQANYYTGVVSVLFNNGEGQLVAPATPPRYEYGYANLNLGDFDGDGDLDLMLQDNYRAGLAFYANDGAGGFGQYKRYVGYPTATSDGVTVGDVDADGDLDVLVGNYNTGLSVLRNTGNMSFSQPMTVATTLSAPIALADFDGDGDLDVFTTSFFTANAGIRLLRNGPIAPPLQMLSHTPATNALNVSRTATVRLNFNQALTAANFDAWNAHTAMRQGKRRSSYSLVGTATPELTPQDALLPGEQVSVSVPSFLQAASTTAGVAGARAKPEVFQYTAAVGGTGVGNFGVAPQAPNAFGINLGPPRDFITADFNDDGAPDIIAGGPGPFSNIDVTQMYLWMGTPNHTGAFTYHSTLIPYAYSSTAHMAAVDFDNDGDLEAAIVDHYGGPIQARLNMAFNTGNSFSTNMYYSFDLATGAYAIAFGDFDGDGDQDFALTRPQAIDIYLNARGFFVDKPFTFTHGFALPVGLAVGDLDRNGGLDLAVADAATGAVSVWYNANNDAAGLSGQMVALNLNPGTGFAAKDLKVADLDGDGHLDLAVLGSTGAATGEARLYRNAGSASSFAAPVVLPLTAAPSALAVGDLDHDGDLDLAITAGTVQLRLNGGSFGFSAGTPVAVGGTPGPLLLADFDTDGDLDFVSLSTGSAPGLNLRLNGGTVLAARTSTEAAAEMRLYPNPVAGPSQRVQVQVPGLGRQAASVRVYNALGQLVYQQEVPAANAGSTTLNLPQLAAGTYLLRLTAPDRQLSRTLQVE</sequence>
<dbReference type="Gene3D" id="2.60.40.3710">
    <property type="match status" value="1"/>
</dbReference>
<comment type="caution">
    <text evidence="4">The sequence shown here is derived from an EMBL/GenBank/DDBJ whole genome shotgun (WGS) entry which is preliminary data.</text>
</comment>
<dbReference type="PANTHER" id="PTHR46580:SF4">
    <property type="entry name" value="ATP_GTP-BINDING PROTEIN"/>
    <property type="match status" value="1"/>
</dbReference>
<dbReference type="Gene3D" id="2.60.40.10">
    <property type="entry name" value="Immunoglobulins"/>
    <property type="match status" value="4"/>
</dbReference>
<dbReference type="InterPro" id="IPR028994">
    <property type="entry name" value="Integrin_alpha_N"/>
</dbReference>
<proteinExistence type="predicted"/>
<organism evidence="4 5">
    <name type="scientific">Hymenobacter armeniacus</name>
    <dbReference type="NCBI Taxonomy" id="2771358"/>
    <lineage>
        <taxon>Bacteria</taxon>
        <taxon>Pseudomonadati</taxon>
        <taxon>Bacteroidota</taxon>
        <taxon>Cytophagia</taxon>
        <taxon>Cytophagales</taxon>
        <taxon>Hymenobacteraceae</taxon>
        <taxon>Hymenobacter</taxon>
    </lineage>
</organism>
<feature type="chain" id="PRO_5047091801" evidence="2">
    <location>
        <begin position="29"/>
        <end position="2802"/>
    </location>
</feature>